<proteinExistence type="predicted"/>
<accession>A0A6M0CY67</accession>
<dbReference type="EMBL" id="JAAHBV010000866">
    <property type="protein sequence ID" value="NER62496.1"/>
    <property type="molecule type" value="Genomic_DNA"/>
</dbReference>
<name>A0A6M0CY67_9PSED</name>
<dbReference type="Proteomes" id="UP000480410">
    <property type="component" value="Unassembled WGS sequence"/>
</dbReference>
<reference evidence="1 2" key="1">
    <citation type="submission" date="2020-02" db="EMBL/GenBank/DDBJ databases">
        <title>Broccoli isolated Pseudomonas sp.</title>
        <authorList>
            <person name="Fujikawa T."/>
            <person name="Sawada H."/>
        </authorList>
    </citation>
    <scope>NUCLEOTIDE SEQUENCE [LARGE SCALE GENOMIC DNA]</scope>
    <source>
        <strain evidence="1 2">MAFF212428</strain>
    </source>
</reference>
<dbReference type="AlphaFoldDB" id="A0A6M0CY67"/>
<protein>
    <submittedName>
        <fullName evidence="1">Uncharacterized protein</fullName>
    </submittedName>
</protein>
<comment type="caution">
    <text evidence="1">The sequence shown here is derived from an EMBL/GenBank/DDBJ whole genome shotgun (WGS) entry which is preliminary data.</text>
</comment>
<evidence type="ECO:0000313" key="1">
    <source>
        <dbReference type="EMBL" id="NER62496.1"/>
    </source>
</evidence>
<gene>
    <name evidence="1" type="ORF">G3435_26275</name>
</gene>
<organism evidence="1 2">
    <name type="scientific">Pseudomonas brassicae</name>
    <dbReference type="NCBI Taxonomy" id="2708063"/>
    <lineage>
        <taxon>Bacteria</taxon>
        <taxon>Pseudomonadati</taxon>
        <taxon>Pseudomonadota</taxon>
        <taxon>Gammaproteobacteria</taxon>
        <taxon>Pseudomonadales</taxon>
        <taxon>Pseudomonadaceae</taxon>
        <taxon>Pseudomonas</taxon>
    </lineage>
</organism>
<sequence>MQVTEGGQRPTMALRGSVVLEGRRQSLIMRAWRNLMAVLIRESAF</sequence>
<evidence type="ECO:0000313" key="2">
    <source>
        <dbReference type="Proteomes" id="UP000480410"/>
    </source>
</evidence>